<proteinExistence type="inferred from homology"/>
<dbReference type="AlphaFoldDB" id="S3C8Z8"/>
<evidence type="ECO:0000256" key="21">
    <source>
        <dbReference type="ARBA" id="ARBA00048088"/>
    </source>
</evidence>
<evidence type="ECO:0000256" key="22">
    <source>
        <dbReference type="ARBA" id="ARBA00049443"/>
    </source>
</evidence>
<evidence type="ECO:0000256" key="13">
    <source>
        <dbReference type="ARBA" id="ARBA00029725"/>
    </source>
</evidence>
<evidence type="ECO:0000256" key="1">
    <source>
        <dbReference type="ARBA" id="ARBA00001974"/>
    </source>
</evidence>
<evidence type="ECO:0000256" key="18">
    <source>
        <dbReference type="ARBA" id="ARBA00045957"/>
    </source>
</evidence>
<evidence type="ECO:0000256" key="3">
    <source>
        <dbReference type="ARBA" id="ARBA00009183"/>
    </source>
</evidence>
<dbReference type="HOGENOM" id="CLU_006909_8_2_1"/>
<evidence type="ECO:0000256" key="14">
    <source>
        <dbReference type="ARBA" id="ARBA00034528"/>
    </source>
</evidence>
<name>S3C8Z8_OPHP1</name>
<keyword evidence="10" id="KW-0560">Oxidoreductase</keyword>
<dbReference type="GO" id="GO:0050660">
    <property type="term" value="F:flavin adenine dinucleotide binding"/>
    <property type="evidence" value="ECO:0007669"/>
    <property type="project" value="InterPro"/>
</dbReference>
<comment type="similarity">
    <text evidence="3">Belongs to the FMO family.</text>
</comment>
<evidence type="ECO:0000256" key="16">
    <source>
        <dbReference type="ARBA" id="ARBA00034554"/>
    </source>
</evidence>
<dbReference type="InterPro" id="IPR020946">
    <property type="entry name" value="Flavin_mOase-like"/>
</dbReference>
<evidence type="ECO:0000256" key="9">
    <source>
        <dbReference type="ARBA" id="ARBA00022989"/>
    </source>
</evidence>
<evidence type="ECO:0000256" key="8">
    <source>
        <dbReference type="ARBA" id="ARBA00022857"/>
    </source>
</evidence>
<evidence type="ECO:0000313" key="24">
    <source>
        <dbReference type="Proteomes" id="UP000016923"/>
    </source>
</evidence>
<dbReference type="GO" id="GO:0034899">
    <property type="term" value="F:trimethylamine monooxygenase activity"/>
    <property type="evidence" value="ECO:0007669"/>
    <property type="project" value="UniProtKB-EC"/>
</dbReference>
<dbReference type="STRING" id="1262450.S3C8Z8"/>
<dbReference type="GO" id="GO:0004499">
    <property type="term" value="F:N,N-dimethylaniline monooxygenase activity"/>
    <property type="evidence" value="ECO:0007669"/>
    <property type="project" value="InterPro"/>
</dbReference>
<dbReference type="InterPro" id="IPR050346">
    <property type="entry name" value="FMO-like"/>
</dbReference>
<dbReference type="Proteomes" id="UP000016923">
    <property type="component" value="Unassembled WGS sequence"/>
</dbReference>
<evidence type="ECO:0000256" key="15">
    <source>
        <dbReference type="ARBA" id="ARBA00034536"/>
    </source>
</evidence>
<evidence type="ECO:0000256" key="20">
    <source>
        <dbReference type="ARBA" id="ARBA00048041"/>
    </source>
</evidence>
<dbReference type="InterPro" id="IPR000960">
    <property type="entry name" value="Flavin_mOase"/>
</dbReference>
<dbReference type="PRINTS" id="PR00370">
    <property type="entry name" value="FMOXYGENASE"/>
</dbReference>
<evidence type="ECO:0000256" key="19">
    <source>
        <dbReference type="ARBA" id="ARBA00047338"/>
    </source>
</evidence>
<keyword evidence="5" id="KW-0812">Transmembrane</keyword>
<comment type="catalytic activity">
    <reaction evidence="21">
        <text>trimethylamine + NADPH + O2 = trimethylamine N-oxide + NADP(+) + H2O</text>
        <dbReference type="Rhea" id="RHEA:31979"/>
        <dbReference type="ChEBI" id="CHEBI:15377"/>
        <dbReference type="ChEBI" id="CHEBI:15379"/>
        <dbReference type="ChEBI" id="CHEBI:15724"/>
        <dbReference type="ChEBI" id="CHEBI:57783"/>
        <dbReference type="ChEBI" id="CHEBI:58349"/>
        <dbReference type="ChEBI" id="CHEBI:58389"/>
        <dbReference type="EC" id="1.14.13.148"/>
    </reaction>
    <physiologicalReaction direction="left-to-right" evidence="21">
        <dbReference type="Rhea" id="RHEA:31980"/>
    </physiologicalReaction>
</comment>
<dbReference type="eggNOG" id="KOG1399">
    <property type="taxonomic scope" value="Eukaryota"/>
</dbReference>
<evidence type="ECO:0000313" key="23">
    <source>
        <dbReference type="EMBL" id="EPE02678.1"/>
    </source>
</evidence>
<evidence type="ECO:0000256" key="4">
    <source>
        <dbReference type="ARBA" id="ARBA00022630"/>
    </source>
</evidence>
<comment type="cofactor">
    <cofactor evidence="1">
        <name>FAD</name>
        <dbReference type="ChEBI" id="CHEBI:57692"/>
    </cofactor>
</comment>
<dbReference type="Pfam" id="PF00743">
    <property type="entry name" value="FMO-like"/>
    <property type="match status" value="1"/>
</dbReference>
<gene>
    <name evidence="23" type="ORF">F503_04027</name>
</gene>
<dbReference type="PANTHER" id="PTHR23023">
    <property type="entry name" value="DIMETHYLANILINE MONOOXYGENASE"/>
    <property type="match status" value="1"/>
</dbReference>
<dbReference type="VEuPathDB" id="FungiDB:F503_04027"/>
<dbReference type="Gene3D" id="3.50.50.60">
    <property type="entry name" value="FAD/NAD(P)-binding domain"/>
    <property type="match status" value="1"/>
</dbReference>
<evidence type="ECO:0000256" key="6">
    <source>
        <dbReference type="ARBA" id="ARBA00022824"/>
    </source>
</evidence>
<keyword evidence="9" id="KW-1133">Transmembrane helix</keyword>
<keyword evidence="8" id="KW-0521">NADP</keyword>
<comment type="catalytic activity">
    <reaction evidence="19">
        <text>hypotaurine + NADH + O2 + H(+) = taurine + NAD(+) + H2O</text>
        <dbReference type="Rhea" id="RHEA:74111"/>
        <dbReference type="ChEBI" id="CHEBI:15377"/>
        <dbReference type="ChEBI" id="CHEBI:15378"/>
        <dbReference type="ChEBI" id="CHEBI:15379"/>
        <dbReference type="ChEBI" id="CHEBI:57540"/>
        <dbReference type="ChEBI" id="CHEBI:57853"/>
        <dbReference type="ChEBI" id="CHEBI:57945"/>
        <dbReference type="ChEBI" id="CHEBI:507393"/>
        <dbReference type="EC" id="1.14.13.8"/>
    </reaction>
    <physiologicalReaction direction="left-to-right" evidence="19">
        <dbReference type="Rhea" id="RHEA:74112"/>
    </physiologicalReaction>
</comment>
<keyword evidence="12" id="KW-0472">Membrane</keyword>
<keyword evidence="4" id="KW-0285">Flavoprotein</keyword>
<dbReference type="GO" id="GO:0050661">
    <property type="term" value="F:NADP binding"/>
    <property type="evidence" value="ECO:0007669"/>
    <property type="project" value="InterPro"/>
</dbReference>
<dbReference type="OMA" id="CCTGYDI"/>
<reference evidence="23 24" key="1">
    <citation type="journal article" date="2013" name="BMC Genomics">
        <title>The genome and transcriptome of the pine saprophyte Ophiostoma piceae, and a comparison with the bark beetle-associated pine pathogen Grosmannia clavigera.</title>
        <authorList>
            <person name="Haridas S."/>
            <person name="Wang Y."/>
            <person name="Lim L."/>
            <person name="Massoumi Alamouti S."/>
            <person name="Jackman S."/>
            <person name="Docking R."/>
            <person name="Robertson G."/>
            <person name="Birol I."/>
            <person name="Bohlmann J."/>
            <person name="Breuil C."/>
        </authorList>
    </citation>
    <scope>NUCLEOTIDE SEQUENCE [LARGE SCALE GENOMIC DNA]</scope>
    <source>
        <strain evidence="23 24">UAMH 11346</strain>
    </source>
</reference>
<keyword evidence="6" id="KW-0256">Endoplasmic reticulum</keyword>
<dbReference type="SUPFAM" id="SSF51905">
    <property type="entry name" value="FAD/NAD(P)-binding domain"/>
    <property type="match status" value="2"/>
</dbReference>
<evidence type="ECO:0000256" key="10">
    <source>
        <dbReference type="ARBA" id="ARBA00023002"/>
    </source>
</evidence>
<comment type="subcellular location">
    <subcellularLocation>
        <location evidence="2">Endoplasmic reticulum membrane</location>
        <topology evidence="2">Single-pass membrane protein</topology>
    </subcellularLocation>
</comment>
<evidence type="ECO:0000256" key="17">
    <source>
        <dbReference type="ARBA" id="ARBA00034561"/>
    </source>
</evidence>
<keyword evidence="11 23" id="KW-0503">Monooxygenase</keyword>
<keyword evidence="7" id="KW-0274">FAD</keyword>
<dbReference type="OrthoDB" id="66881at2759"/>
<dbReference type="InterPro" id="IPR036188">
    <property type="entry name" value="FAD/NAD-bd_sf"/>
</dbReference>
<dbReference type="PIRSF" id="PIRSF000332">
    <property type="entry name" value="FMO"/>
    <property type="match status" value="1"/>
</dbReference>
<comment type="catalytic activity">
    <reaction evidence="22">
        <text>N,N-dimethylaniline + NADPH + O2 + H(+) = N,N-dimethylaniline N-oxide + NADP(+) + H2O</text>
        <dbReference type="Rhea" id="RHEA:24468"/>
        <dbReference type="ChEBI" id="CHEBI:15377"/>
        <dbReference type="ChEBI" id="CHEBI:15378"/>
        <dbReference type="ChEBI" id="CHEBI:15379"/>
        <dbReference type="ChEBI" id="CHEBI:16269"/>
        <dbReference type="ChEBI" id="CHEBI:17735"/>
        <dbReference type="ChEBI" id="CHEBI:57783"/>
        <dbReference type="ChEBI" id="CHEBI:58349"/>
        <dbReference type="EC" id="1.14.13.8"/>
    </reaction>
    <physiologicalReaction direction="left-to-right" evidence="22">
        <dbReference type="Rhea" id="RHEA:24469"/>
    </physiologicalReaction>
</comment>
<evidence type="ECO:0000256" key="5">
    <source>
        <dbReference type="ARBA" id="ARBA00022692"/>
    </source>
</evidence>
<keyword evidence="24" id="KW-1185">Reference proteome</keyword>
<evidence type="ECO:0000256" key="2">
    <source>
        <dbReference type="ARBA" id="ARBA00004389"/>
    </source>
</evidence>
<dbReference type="EC" id="1.14.13.148" evidence="14"/>
<dbReference type="EMBL" id="KE148175">
    <property type="protein sequence ID" value="EPE02678.1"/>
    <property type="molecule type" value="Genomic_DNA"/>
</dbReference>
<dbReference type="GO" id="GO:0005789">
    <property type="term" value="C:endoplasmic reticulum membrane"/>
    <property type="evidence" value="ECO:0007669"/>
    <property type="project" value="UniProtKB-SubCell"/>
</dbReference>
<evidence type="ECO:0000256" key="7">
    <source>
        <dbReference type="ARBA" id="ARBA00022827"/>
    </source>
</evidence>
<protein>
    <recommendedName>
        <fullName evidence="15">Flavin-containing monooxygenase 1</fullName>
        <ecNumber evidence="14">1.14.13.148</ecNumber>
    </recommendedName>
    <alternativeName>
        <fullName evidence="17">Dimethylaniline monooxygenase [N-oxide-forming] 1</fullName>
    </alternativeName>
    <alternativeName>
        <fullName evidence="13">Dimethylaniline oxidase 1</fullName>
    </alternativeName>
    <alternativeName>
        <fullName evidence="16">Trimethylamine monooxygenase</fullName>
    </alternativeName>
</protein>
<comment type="function">
    <text evidence="18">Broad spectrum monooxygenase that catalyzes the oxygenation of a wide variety of nitrogen- and sulfur-containing compounds including xenobiotics. Catalyzes the S-oxygenation of hypotaurine to produce taurine, an organic osmolyte involved in cell volume regulation as well as a variety of cytoprotective and developmental processes. In vitro, catalyzes the N-oxygenation of trimethylamine (TMA) to produce trimethylamine N-oxide (TMAO) and could therefore participate to the detoxification of this compound that is generated by the action of gut microbiota from dietary precursors such as choline, choline containing compounds, betaine or L-carnitine.</text>
</comment>
<accession>S3C8Z8</accession>
<comment type="catalytic activity">
    <reaction evidence="20">
        <text>hypotaurine + NADPH + O2 + H(+) = taurine + NADP(+) + H2O</text>
        <dbReference type="Rhea" id="RHEA:69819"/>
        <dbReference type="ChEBI" id="CHEBI:15377"/>
        <dbReference type="ChEBI" id="CHEBI:15378"/>
        <dbReference type="ChEBI" id="CHEBI:15379"/>
        <dbReference type="ChEBI" id="CHEBI:57783"/>
        <dbReference type="ChEBI" id="CHEBI:57853"/>
        <dbReference type="ChEBI" id="CHEBI:58349"/>
        <dbReference type="ChEBI" id="CHEBI:507393"/>
        <dbReference type="EC" id="1.14.13.8"/>
    </reaction>
    <physiologicalReaction direction="left-to-right" evidence="20">
        <dbReference type="Rhea" id="RHEA:69820"/>
    </physiologicalReaction>
</comment>
<evidence type="ECO:0000256" key="12">
    <source>
        <dbReference type="ARBA" id="ARBA00023136"/>
    </source>
</evidence>
<sequence length="530" mass="58372">MSKKRIAIVGAGISGLSALKEARAEGHDAVCFDGRTEVGGAWAYQDVVPHQEGELQSSIYYGTVMNSCRDTSAFSDFPFDPARYPDYLSHRLLAQYLREYAAHFELVQHIQLGTKVVQCVPVDNGQWTVTTLKDGTTTETTFDAVIVAAGHLSKPRMPADTEVPGQGLFGGRILHSHVYRTPAPFEGKRVAIVGFGSSAVDVACEIAPHADACYVVTRRGGWVLPRYILGKPTEAFDNRATQMWLPTGLSQWVQTKLLNFVQGAHPPEMQPDHKILEQSPTVRGDFIEKVRTGIVHVKRADVTHFTASGIAITSTKGGKRTEELDVDVVIFATGYELFDIPYLPEDVLEPPLRDSAGSVSPPPPAAQLYRYIHPRRYPTLFFHGYVELFGPLLAASEAQGRYTAALLSGKLSLPPVGTMQKELDKEHAWRQTHLVQSERHNITAYQLEYIDTLLRGLGAAPTFGRLLKRVFTGNPFRALAVLNAVWFSIPSSAQWRLVGHGANDKLATATILRTAAEEAVLRDEEVAFLT</sequence>
<evidence type="ECO:0000256" key="11">
    <source>
        <dbReference type="ARBA" id="ARBA00023033"/>
    </source>
</evidence>
<organism evidence="23 24">
    <name type="scientific">Ophiostoma piceae (strain UAMH 11346)</name>
    <name type="common">Sap stain fungus</name>
    <dbReference type="NCBI Taxonomy" id="1262450"/>
    <lineage>
        <taxon>Eukaryota</taxon>
        <taxon>Fungi</taxon>
        <taxon>Dikarya</taxon>
        <taxon>Ascomycota</taxon>
        <taxon>Pezizomycotina</taxon>
        <taxon>Sordariomycetes</taxon>
        <taxon>Sordariomycetidae</taxon>
        <taxon>Ophiostomatales</taxon>
        <taxon>Ophiostomataceae</taxon>
        <taxon>Ophiostoma</taxon>
    </lineage>
</organism>
<dbReference type="FunFam" id="3.50.50.60:FF:000159">
    <property type="entry name" value="Dimethylaniline monooxygenase [N-oxide-forming]"/>
    <property type="match status" value="1"/>
</dbReference>